<dbReference type="PANTHER" id="PTHR13016">
    <property type="entry name" value="AMMECR1 HOMOLOG"/>
    <property type="match status" value="1"/>
</dbReference>
<protein>
    <recommendedName>
        <fullName evidence="1">AMMECR1 domain-containing protein</fullName>
    </recommendedName>
</protein>
<dbReference type="PANTHER" id="PTHR13016:SF0">
    <property type="entry name" value="AMME SYNDROME CANDIDATE GENE 1 PROTEIN"/>
    <property type="match status" value="1"/>
</dbReference>
<dbReference type="EMBL" id="OA882200">
    <property type="protein sequence ID" value="CAD7273719.1"/>
    <property type="molecule type" value="Genomic_DNA"/>
</dbReference>
<sequence>MDRSASVPTCCGAKKQKLNHSCDRTLDSAGSNHQCVVHSGSKTNGHQVNGVDKSAMNGACCSAALVVSAGPSRSVIAGCLVAHPEMGLYCFDVLYSHLHRADPPRHPKFPNDRFPLFVTWWIGKDKKLRGCMGTFDSVHLHTGLREYAITSAFKDSRFPPVKKDEIPELHVSVSILLHFEDGNHFLDWEIGVHGIRIEFFNEKGSRKTATYLPEVAPSQGWDKHQTIDSLLRKGGFKGNVTDDVRKSIRLTRYQSEKISISFDDYVTLGKAVTR</sequence>
<dbReference type="AlphaFoldDB" id="A0A7R9BEF1"/>
<dbReference type="Pfam" id="PF01871">
    <property type="entry name" value="AMMECR1"/>
    <property type="match status" value="1"/>
</dbReference>
<dbReference type="InterPro" id="IPR036071">
    <property type="entry name" value="AMMECR1_dom_sf"/>
</dbReference>
<dbReference type="EMBL" id="CAJPEX010000163">
    <property type="protein sequence ID" value="CAG0913871.1"/>
    <property type="molecule type" value="Genomic_DNA"/>
</dbReference>
<feature type="domain" description="AMMECR1" evidence="1">
    <location>
        <begin position="75"/>
        <end position="269"/>
    </location>
</feature>
<dbReference type="Gene3D" id="3.30.700.20">
    <property type="entry name" value="Hypothetical protein ph0010, domain 1"/>
    <property type="match status" value="1"/>
</dbReference>
<proteinExistence type="predicted"/>
<dbReference type="Proteomes" id="UP000678499">
    <property type="component" value="Unassembled WGS sequence"/>
</dbReference>
<evidence type="ECO:0000313" key="3">
    <source>
        <dbReference type="Proteomes" id="UP000678499"/>
    </source>
</evidence>
<reference evidence="2" key="1">
    <citation type="submission" date="2020-11" db="EMBL/GenBank/DDBJ databases">
        <authorList>
            <person name="Tran Van P."/>
        </authorList>
    </citation>
    <scope>NUCLEOTIDE SEQUENCE</scope>
</reference>
<organism evidence="2">
    <name type="scientific">Notodromas monacha</name>
    <dbReference type="NCBI Taxonomy" id="399045"/>
    <lineage>
        <taxon>Eukaryota</taxon>
        <taxon>Metazoa</taxon>
        <taxon>Ecdysozoa</taxon>
        <taxon>Arthropoda</taxon>
        <taxon>Crustacea</taxon>
        <taxon>Oligostraca</taxon>
        <taxon>Ostracoda</taxon>
        <taxon>Podocopa</taxon>
        <taxon>Podocopida</taxon>
        <taxon>Cypridocopina</taxon>
        <taxon>Cypridoidea</taxon>
        <taxon>Cyprididae</taxon>
        <taxon>Notodromas</taxon>
    </lineage>
</organism>
<dbReference type="InterPro" id="IPR002733">
    <property type="entry name" value="AMMECR1_domain"/>
</dbReference>
<keyword evidence="3" id="KW-1185">Reference proteome</keyword>
<dbReference type="SUPFAM" id="SSF143447">
    <property type="entry name" value="AMMECR1-like"/>
    <property type="match status" value="1"/>
</dbReference>
<dbReference type="PROSITE" id="PS51112">
    <property type="entry name" value="AMMECR1"/>
    <property type="match status" value="1"/>
</dbReference>
<name>A0A7R9BEF1_9CRUS</name>
<dbReference type="InterPro" id="IPR023473">
    <property type="entry name" value="AMMECR1"/>
</dbReference>
<evidence type="ECO:0000259" key="1">
    <source>
        <dbReference type="PROSITE" id="PS51112"/>
    </source>
</evidence>
<dbReference type="NCBIfam" id="TIGR00296">
    <property type="entry name" value="TIGR00296 family protein"/>
    <property type="match status" value="1"/>
</dbReference>
<evidence type="ECO:0000313" key="2">
    <source>
        <dbReference type="EMBL" id="CAD7273719.1"/>
    </source>
</evidence>
<accession>A0A7R9BEF1</accession>
<dbReference type="OrthoDB" id="24630at2759"/>
<dbReference type="FunFam" id="3.30.700.20:FF:000001">
    <property type="entry name" value="AMME syndrome candidate gene 1"/>
    <property type="match status" value="1"/>
</dbReference>
<gene>
    <name evidence="2" type="ORF">NMOB1V02_LOCUS1592</name>
</gene>
<dbReference type="InterPro" id="IPR027485">
    <property type="entry name" value="AMMECR1_N"/>
</dbReference>